<dbReference type="Proteomes" id="UP000053647">
    <property type="component" value="Unassembled WGS sequence"/>
</dbReference>
<gene>
    <name evidence="1" type="ORF">PAXINDRAFT_87714</name>
</gene>
<reference evidence="2" key="2">
    <citation type="submission" date="2015-01" db="EMBL/GenBank/DDBJ databases">
        <title>Evolutionary Origins and Diversification of the Mycorrhizal Mutualists.</title>
        <authorList>
            <consortium name="DOE Joint Genome Institute"/>
            <consortium name="Mycorrhizal Genomics Consortium"/>
            <person name="Kohler A."/>
            <person name="Kuo A."/>
            <person name="Nagy L.G."/>
            <person name="Floudas D."/>
            <person name="Copeland A."/>
            <person name="Barry K.W."/>
            <person name="Cichocki N."/>
            <person name="Veneault-Fourrey C."/>
            <person name="LaButti K."/>
            <person name="Lindquist E.A."/>
            <person name="Lipzen A."/>
            <person name="Lundell T."/>
            <person name="Morin E."/>
            <person name="Murat C."/>
            <person name="Riley R."/>
            <person name="Ohm R."/>
            <person name="Sun H."/>
            <person name="Tunlid A."/>
            <person name="Henrissat B."/>
            <person name="Grigoriev I.V."/>
            <person name="Hibbett D.S."/>
            <person name="Martin F."/>
        </authorList>
    </citation>
    <scope>NUCLEOTIDE SEQUENCE [LARGE SCALE GENOMIC DNA]</scope>
    <source>
        <strain evidence="2">ATCC 200175</strain>
    </source>
</reference>
<evidence type="ECO:0000313" key="1">
    <source>
        <dbReference type="EMBL" id="KIJ09265.1"/>
    </source>
</evidence>
<reference evidence="1 2" key="1">
    <citation type="submission" date="2014-06" db="EMBL/GenBank/DDBJ databases">
        <authorList>
            <consortium name="DOE Joint Genome Institute"/>
            <person name="Kuo A."/>
            <person name="Kohler A."/>
            <person name="Nagy L.G."/>
            <person name="Floudas D."/>
            <person name="Copeland A."/>
            <person name="Barry K.W."/>
            <person name="Cichocki N."/>
            <person name="Veneault-Fourrey C."/>
            <person name="LaButti K."/>
            <person name="Lindquist E.A."/>
            <person name="Lipzen A."/>
            <person name="Lundell T."/>
            <person name="Morin E."/>
            <person name="Murat C."/>
            <person name="Sun H."/>
            <person name="Tunlid A."/>
            <person name="Henrissat B."/>
            <person name="Grigoriev I.V."/>
            <person name="Hibbett D.S."/>
            <person name="Martin F."/>
            <person name="Nordberg H.P."/>
            <person name="Cantor M.N."/>
            <person name="Hua S.X."/>
        </authorList>
    </citation>
    <scope>NUCLEOTIDE SEQUENCE [LARGE SCALE GENOMIC DNA]</scope>
    <source>
        <strain evidence="1 2">ATCC 200175</strain>
    </source>
</reference>
<protein>
    <submittedName>
        <fullName evidence="1">Uncharacterized protein</fullName>
    </submittedName>
</protein>
<name>A0A0C9T0Q3_PAXIN</name>
<organism evidence="1 2">
    <name type="scientific">Paxillus involutus ATCC 200175</name>
    <dbReference type="NCBI Taxonomy" id="664439"/>
    <lineage>
        <taxon>Eukaryota</taxon>
        <taxon>Fungi</taxon>
        <taxon>Dikarya</taxon>
        <taxon>Basidiomycota</taxon>
        <taxon>Agaricomycotina</taxon>
        <taxon>Agaricomycetes</taxon>
        <taxon>Agaricomycetidae</taxon>
        <taxon>Boletales</taxon>
        <taxon>Paxilineae</taxon>
        <taxon>Paxillaceae</taxon>
        <taxon>Paxillus</taxon>
    </lineage>
</organism>
<sequence length="384" mass="42693">MAPSCRTHVDIVLRRLQANNVTLWDIISVIRSSENELHETVRESLEKNSAHLLSWLLGAPQTRESTMVRVFETVTKVLCKEMLELSLAESGLHFGVSTATAAQLEDSFMLRDLEDPETGEREQDLSEIGGDGVELVEVEGESERPRKRQRKAGERNTAVTLIVSRLVFCVCVMAQNTNGRCNLLQSFLGIFSHSTGTPARVIDVLSHAGLSISASSIDNAVNSLSKESMCAIKKSVQTLQTVFAYDNFDIDFKTAHPTVEHQSTFVSSTSATTIPLYGVTDPADLRCSEQIHQQLLDSHVAASILTGKFTLKDLRIFHKEDTYGKKTDGQRLSPRANNFAWHVRDILIHHGGHHFEFLKADHGQPEPIEVIPLHKTTQTPCRAM</sequence>
<keyword evidence="2" id="KW-1185">Reference proteome</keyword>
<proteinExistence type="predicted"/>
<dbReference type="AlphaFoldDB" id="A0A0C9T0Q3"/>
<dbReference type="OrthoDB" id="4743193at2759"/>
<evidence type="ECO:0000313" key="2">
    <source>
        <dbReference type="Proteomes" id="UP000053647"/>
    </source>
</evidence>
<accession>A0A0C9T0Q3</accession>
<dbReference type="EMBL" id="KN819482">
    <property type="protein sequence ID" value="KIJ09265.1"/>
    <property type="molecule type" value="Genomic_DNA"/>
</dbReference>
<dbReference type="HOGENOM" id="CLU_009487_5_0_1"/>